<comment type="caution">
    <text evidence="2">The sequence shown here is derived from an EMBL/GenBank/DDBJ whole genome shotgun (WGS) entry which is preliminary data.</text>
</comment>
<dbReference type="AlphaFoldDB" id="A0A9P8WDM1"/>
<evidence type="ECO:0000256" key="1">
    <source>
        <dbReference type="SAM" id="MobiDB-lite"/>
    </source>
</evidence>
<dbReference type="InterPro" id="IPR011990">
    <property type="entry name" value="TPR-like_helical_dom_sf"/>
</dbReference>
<feature type="compositionally biased region" description="Low complexity" evidence="1">
    <location>
        <begin position="103"/>
        <end position="113"/>
    </location>
</feature>
<sequence length="378" mass="42976">MMSSKGRLCPEPLTFHSRQPSGRRIQCFIACPGEIQLERGLRRARSSTTQTMQSRFSSKVSRLLHRTATTQRPSYPRGAISRLTNPLASTTRPLVSAPQQLHTSIATISSSTARGTMASQKEDPSGSLENHLTPTLFQNLNDFWFEHFEHEDDYIMPKPIHSKRWFMGGQELDNICVQRYAPALEAIRNSGITTGDEILSIAQPRGPLDWLGLVILLDQIPRNCYRGPRSEVVFNFFDPLAQQIALKAIAQGIPDQSPEIRWHFAYRNWFYMPLMHSESMSDHEKAVEEFGLFQKDVLYLAESQGSATENKLEKRAREVVQKDVEAAKQVGDRYMSFEKSHQAIIKQFGRYPHRNKVLGREATAAETEYLENGGETFS</sequence>
<gene>
    <name evidence="2" type="ORF">B0T10DRAFT_102362</name>
</gene>
<evidence type="ECO:0000313" key="3">
    <source>
        <dbReference type="Proteomes" id="UP000777438"/>
    </source>
</evidence>
<name>A0A9P8WDM1_9HYPO</name>
<dbReference type="Gene3D" id="1.25.40.10">
    <property type="entry name" value="Tetratricopeptide repeat domain"/>
    <property type="match status" value="1"/>
</dbReference>
<dbReference type="SUPFAM" id="SSF48452">
    <property type="entry name" value="TPR-like"/>
    <property type="match status" value="1"/>
</dbReference>
<feature type="region of interest" description="Disordered" evidence="1">
    <location>
        <begin position="93"/>
        <end position="131"/>
    </location>
</feature>
<dbReference type="EMBL" id="JAGPYM010000002">
    <property type="protein sequence ID" value="KAH6898253.1"/>
    <property type="molecule type" value="Genomic_DNA"/>
</dbReference>
<dbReference type="OrthoDB" id="414698at2759"/>
<protein>
    <recommendedName>
        <fullName evidence="4">DUF924-domain-containing protein</fullName>
    </recommendedName>
</protein>
<organism evidence="2 3">
    <name type="scientific">Thelonectria olida</name>
    <dbReference type="NCBI Taxonomy" id="1576542"/>
    <lineage>
        <taxon>Eukaryota</taxon>
        <taxon>Fungi</taxon>
        <taxon>Dikarya</taxon>
        <taxon>Ascomycota</taxon>
        <taxon>Pezizomycotina</taxon>
        <taxon>Sordariomycetes</taxon>
        <taxon>Hypocreomycetidae</taxon>
        <taxon>Hypocreales</taxon>
        <taxon>Nectriaceae</taxon>
        <taxon>Thelonectria</taxon>
    </lineage>
</organism>
<evidence type="ECO:0008006" key="4">
    <source>
        <dbReference type="Google" id="ProtNLM"/>
    </source>
</evidence>
<proteinExistence type="predicted"/>
<dbReference type="InterPro" id="IPR010323">
    <property type="entry name" value="DUF924"/>
</dbReference>
<feature type="compositionally biased region" description="Polar residues" evidence="1">
    <location>
        <begin position="93"/>
        <end position="102"/>
    </location>
</feature>
<reference evidence="2 3" key="1">
    <citation type="journal article" date="2021" name="Nat. Commun.">
        <title>Genetic determinants of endophytism in the Arabidopsis root mycobiome.</title>
        <authorList>
            <person name="Mesny F."/>
            <person name="Miyauchi S."/>
            <person name="Thiergart T."/>
            <person name="Pickel B."/>
            <person name="Atanasova L."/>
            <person name="Karlsson M."/>
            <person name="Huettel B."/>
            <person name="Barry K.W."/>
            <person name="Haridas S."/>
            <person name="Chen C."/>
            <person name="Bauer D."/>
            <person name="Andreopoulos W."/>
            <person name="Pangilinan J."/>
            <person name="LaButti K."/>
            <person name="Riley R."/>
            <person name="Lipzen A."/>
            <person name="Clum A."/>
            <person name="Drula E."/>
            <person name="Henrissat B."/>
            <person name="Kohler A."/>
            <person name="Grigoriev I.V."/>
            <person name="Martin F.M."/>
            <person name="Hacquard S."/>
        </authorList>
    </citation>
    <scope>NUCLEOTIDE SEQUENCE [LARGE SCALE GENOMIC DNA]</scope>
    <source>
        <strain evidence="2 3">MPI-CAGE-CH-0241</strain>
    </source>
</reference>
<keyword evidence="3" id="KW-1185">Reference proteome</keyword>
<dbReference type="Gene3D" id="1.20.58.320">
    <property type="entry name" value="TPR-like"/>
    <property type="match status" value="1"/>
</dbReference>
<evidence type="ECO:0000313" key="2">
    <source>
        <dbReference type="EMBL" id="KAH6898253.1"/>
    </source>
</evidence>
<accession>A0A9P8WDM1</accession>
<dbReference type="Proteomes" id="UP000777438">
    <property type="component" value="Unassembled WGS sequence"/>
</dbReference>
<dbReference type="Pfam" id="PF06041">
    <property type="entry name" value="DUF924"/>
    <property type="match status" value="1"/>
</dbReference>